<dbReference type="InterPro" id="IPR017315">
    <property type="entry name" value="Pep_S8A_subtilisin_pbac-2"/>
</dbReference>
<dbReference type="PROSITE" id="PS00137">
    <property type="entry name" value="SUBTILASE_HIS"/>
    <property type="match status" value="1"/>
</dbReference>
<dbReference type="PROSITE" id="PS00138">
    <property type="entry name" value="SUBTILASE_SER"/>
    <property type="match status" value="1"/>
</dbReference>
<evidence type="ECO:0000256" key="2">
    <source>
        <dbReference type="ARBA" id="ARBA00022670"/>
    </source>
</evidence>
<dbReference type="Gene3D" id="3.40.50.200">
    <property type="entry name" value="Peptidase S8/S53 domain"/>
    <property type="match status" value="1"/>
</dbReference>
<evidence type="ECO:0000256" key="4">
    <source>
        <dbReference type="ARBA" id="ARBA00022825"/>
    </source>
</evidence>
<dbReference type="AlphaFoldDB" id="A0A285BZ23"/>
<dbReference type="InterPro" id="IPR036852">
    <property type="entry name" value="Peptidase_S8/S53_dom_sf"/>
</dbReference>
<feature type="domain" description="Peptidase S8/S53" evidence="8">
    <location>
        <begin position="187"/>
        <end position="429"/>
    </location>
</feature>
<dbReference type="GO" id="GO:0004252">
    <property type="term" value="F:serine-type endopeptidase activity"/>
    <property type="evidence" value="ECO:0007669"/>
    <property type="project" value="UniProtKB-UniRule"/>
</dbReference>
<evidence type="ECO:0000259" key="8">
    <source>
        <dbReference type="Pfam" id="PF00082"/>
    </source>
</evidence>
<evidence type="ECO:0000256" key="6">
    <source>
        <dbReference type="RuleBase" id="RU003355"/>
    </source>
</evidence>
<dbReference type="Pfam" id="PF00082">
    <property type="entry name" value="Peptidase_S8"/>
    <property type="match status" value="1"/>
</dbReference>
<dbReference type="InterPro" id="IPR023828">
    <property type="entry name" value="Peptidase_S8_Ser-AS"/>
</dbReference>
<dbReference type="GO" id="GO:0006508">
    <property type="term" value="P:proteolysis"/>
    <property type="evidence" value="ECO:0007669"/>
    <property type="project" value="UniProtKB-KW"/>
</dbReference>
<keyword evidence="7" id="KW-0472">Membrane</keyword>
<keyword evidence="7" id="KW-0812">Transmembrane</keyword>
<dbReference type="EMBL" id="LT907782">
    <property type="protein sequence ID" value="SNX60459.1"/>
    <property type="molecule type" value="Genomic_DNA"/>
</dbReference>
<dbReference type="PROSITE" id="PS00136">
    <property type="entry name" value="SUBTILASE_ASP"/>
    <property type="match status" value="1"/>
</dbReference>
<dbReference type="PRINTS" id="PR00723">
    <property type="entry name" value="SUBTILISIN"/>
</dbReference>
<dbReference type="OrthoDB" id="9790784at2"/>
<evidence type="ECO:0000313" key="10">
    <source>
        <dbReference type="Proteomes" id="UP000242498"/>
    </source>
</evidence>
<comment type="similarity">
    <text evidence="1 5 6">Belongs to the peptidase S8 family.</text>
</comment>
<dbReference type="InterPro" id="IPR015500">
    <property type="entry name" value="Peptidase_S8_subtilisin-rel"/>
</dbReference>
<organism evidence="9 10">
    <name type="scientific">Nitrosomonas ureae</name>
    <dbReference type="NCBI Taxonomy" id="44577"/>
    <lineage>
        <taxon>Bacteria</taxon>
        <taxon>Pseudomonadati</taxon>
        <taxon>Pseudomonadota</taxon>
        <taxon>Betaproteobacteria</taxon>
        <taxon>Nitrosomonadales</taxon>
        <taxon>Nitrosomonadaceae</taxon>
        <taxon>Nitrosomonas</taxon>
    </lineage>
</organism>
<evidence type="ECO:0000256" key="1">
    <source>
        <dbReference type="ARBA" id="ARBA00011073"/>
    </source>
</evidence>
<evidence type="ECO:0000256" key="7">
    <source>
        <dbReference type="SAM" id="Phobius"/>
    </source>
</evidence>
<feature type="active site" description="Charge relay system" evidence="5">
    <location>
        <position position="196"/>
    </location>
</feature>
<feature type="transmembrane region" description="Helical" evidence="7">
    <location>
        <begin position="44"/>
        <end position="64"/>
    </location>
</feature>
<dbReference type="PANTHER" id="PTHR43806:SF11">
    <property type="entry name" value="CEREVISIN-RELATED"/>
    <property type="match status" value="1"/>
</dbReference>
<dbReference type="Proteomes" id="UP000242498">
    <property type="component" value="Chromosome I"/>
</dbReference>
<protein>
    <submittedName>
        <fullName evidence="9">Serine protease, subtilisin family</fullName>
    </submittedName>
</protein>
<name>A0A285BZ23_9PROT</name>
<dbReference type="InterPro" id="IPR050131">
    <property type="entry name" value="Peptidase_S8_subtilisin-like"/>
</dbReference>
<sequence length="641" mass="67295">MERDQQSLQAAVLLSTFAFQLSIRKLNEISLKQSGFIRLFKQGLIYAVALLTIVFGAALPVHAYENLSDPALPGITRFKKNYDSENWARGRILLMPRAGLPAKTLADIVRTHNGKARKIGQSDIYIVNLPQYSEEGAVVHLKNHPHIKFAELDHAVVPALIPNDPVYVNEWHLSKIGASTAWDIAQGASITIAILDSGIDSSHPDLSANILTGWNFYNNNADTTDVTSHGTSVAGVAAAMTNNNIGVAGVAGQSKIMPLRIADSNGYGYYSMIAEGLIYAADRGVRVANVSYLNVQSSSSVQNAAQYMKNKGGLVVVSAGNTYNYENFATTNTMIPVSATDKNDVKTNFSSYGNFVALSAPGDGIYTTHWGGNYWSVSGTSFSSPIVAGAIAQMMSANSRLSSTEIENLLFSTAIDLGAVGRDSYYGYGRVNAAAAVQAAQSAMPVQDSEAPSVAIIDPLGGATVSGLVPVDIDVSDNVSVTRAELWVNNTSVAVDTSLPFAFTWDSSGVQNGATALVVRAYDASGNTASSSIEVNVDNSVQPPMVDTQAPAIQIINPVAGNVSGNITISVNASDNNGASGISLGIYVDGVLKTSGTGGTLSTSWNTRTKGVKAGAHTIQALARDAAGNTSIASVTVKVVK</sequence>
<dbReference type="Gene3D" id="2.60.40.10">
    <property type="entry name" value="Immunoglobulins"/>
    <property type="match status" value="2"/>
</dbReference>
<feature type="active site" description="Charge relay system" evidence="5">
    <location>
        <position position="229"/>
    </location>
</feature>
<dbReference type="Pfam" id="PF17957">
    <property type="entry name" value="Big_7"/>
    <property type="match status" value="2"/>
</dbReference>
<proteinExistence type="inferred from homology"/>
<dbReference type="PIRSF" id="PIRSF037901">
    <property type="entry name" value="Subtilisin_rel_Nmul_A1891"/>
    <property type="match status" value="1"/>
</dbReference>
<keyword evidence="2 5" id="KW-0645">Protease</keyword>
<dbReference type="InterPro" id="IPR013783">
    <property type="entry name" value="Ig-like_fold"/>
</dbReference>
<dbReference type="PROSITE" id="PS51892">
    <property type="entry name" value="SUBTILASE"/>
    <property type="match status" value="1"/>
</dbReference>
<evidence type="ECO:0000256" key="5">
    <source>
        <dbReference type="PROSITE-ProRule" id="PRU01240"/>
    </source>
</evidence>
<dbReference type="RefSeq" id="WP_096293035.1">
    <property type="nucleotide sequence ID" value="NZ_LT907782.1"/>
</dbReference>
<evidence type="ECO:0000256" key="3">
    <source>
        <dbReference type="ARBA" id="ARBA00022801"/>
    </source>
</evidence>
<dbReference type="SUPFAM" id="SSF52743">
    <property type="entry name" value="Subtilisin-like"/>
    <property type="match status" value="1"/>
</dbReference>
<dbReference type="PANTHER" id="PTHR43806">
    <property type="entry name" value="PEPTIDASE S8"/>
    <property type="match status" value="1"/>
</dbReference>
<dbReference type="InterPro" id="IPR022398">
    <property type="entry name" value="Peptidase_S8_His-AS"/>
</dbReference>
<evidence type="ECO:0000313" key="9">
    <source>
        <dbReference type="EMBL" id="SNX60459.1"/>
    </source>
</evidence>
<dbReference type="InterPro" id="IPR000209">
    <property type="entry name" value="Peptidase_S8/S53_dom"/>
</dbReference>
<keyword evidence="4 5" id="KW-0720">Serine protease</keyword>
<gene>
    <name evidence="9" type="ORF">SAMN06296273_1924</name>
</gene>
<feature type="active site" description="Charge relay system" evidence="5">
    <location>
        <position position="381"/>
    </location>
</feature>
<keyword evidence="3 5" id="KW-0378">Hydrolase</keyword>
<reference evidence="9 10" key="1">
    <citation type="submission" date="2017-08" db="EMBL/GenBank/DDBJ databases">
        <authorList>
            <person name="de Groot N.N."/>
        </authorList>
    </citation>
    <scope>NUCLEOTIDE SEQUENCE [LARGE SCALE GENOMIC DNA]</scope>
    <source>
        <strain evidence="9 10">Nm15</strain>
    </source>
</reference>
<accession>A0A285BZ23</accession>
<keyword evidence="7" id="KW-1133">Transmembrane helix</keyword>
<dbReference type="InterPro" id="IPR023827">
    <property type="entry name" value="Peptidase_S8_Asp-AS"/>
</dbReference>